<dbReference type="OrthoDB" id="7356530at2"/>
<accession>A0A1W6SS88</accession>
<dbReference type="KEGG" id="nlc:EBAPG3_013390"/>
<proteinExistence type="predicted"/>
<keyword evidence="1" id="KW-1133">Transmembrane helix</keyword>
<feature type="transmembrane region" description="Helical" evidence="1">
    <location>
        <begin position="135"/>
        <end position="156"/>
    </location>
</feature>
<feature type="transmembrane region" description="Helical" evidence="1">
    <location>
        <begin position="55"/>
        <end position="75"/>
    </location>
</feature>
<dbReference type="Proteomes" id="UP000012179">
    <property type="component" value="Chromosome"/>
</dbReference>
<protein>
    <recommendedName>
        <fullName evidence="4">Copper resistance protein D domain-containing protein</fullName>
    </recommendedName>
</protein>
<evidence type="ECO:0000313" key="3">
    <source>
        <dbReference type="Proteomes" id="UP000012179"/>
    </source>
</evidence>
<reference evidence="2 3" key="1">
    <citation type="journal article" date="2015" name="Int. J. Syst. Evol. Microbiol.">
        <title>Nitrosospira lacus sp. nov., a psychrotolerant, ammonia-oxidizing bacterium from sandy lake sediment.</title>
        <authorList>
            <person name="Urakawa H."/>
            <person name="Garcia J.C."/>
            <person name="Nielsen J.L."/>
            <person name="Le V.Q."/>
            <person name="Kozlowski J.A."/>
            <person name="Stein L.Y."/>
            <person name="Lim C.K."/>
            <person name="Pommerening-Roser A."/>
            <person name="Martens-Habbena W."/>
            <person name="Stahl D.A."/>
            <person name="Klotz M.G."/>
        </authorList>
    </citation>
    <scope>NUCLEOTIDE SEQUENCE [LARGE SCALE GENOMIC DNA]</scope>
    <source>
        <strain evidence="2 3">APG3</strain>
    </source>
</reference>
<evidence type="ECO:0000256" key="1">
    <source>
        <dbReference type="SAM" id="Phobius"/>
    </source>
</evidence>
<keyword evidence="3" id="KW-1185">Reference proteome</keyword>
<keyword evidence="1" id="KW-0812">Transmembrane</keyword>
<dbReference type="RefSeq" id="WP_004179489.1">
    <property type="nucleotide sequence ID" value="NZ_CP021106.3"/>
</dbReference>
<organism evidence="2 3">
    <name type="scientific">Nitrosospira lacus</name>
    <dbReference type="NCBI Taxonomy" id="1288494"/>
    <lineage>
        <taxon>Bacteria</taxon>
        <taxon>Pseudomonadati</taxon>
        <taxon>Pseudomonadota</taxon>
        <taxon>Betaproteobacteria</taxon>
        <taxon>Nitrosomonadales</taxon>
        <taxon>Nitrosomonadaceae</taxon>
        <taxon>Nitrosospira</taxon>
    </lineage>
</organism>
<evidence type="ECO:0008006" key="4">
    <source>
        <dbReference type="Google" id="ProtNLM"/>
    </source>
</evidence>
<feature type="transmembrane region" description="Helical" evidence="1">
    <location>
        <begin position="12"/>
        <end position="34"/>
    </location>
</feature>
<dbReference type="EMBL" id="CP021106">
    <property type="protein sequence ID" value="ARO88678.1"/>
    <property type="molecule type" value="Genomic_DNA"/>
</dbReference>
<sequence>MDDFAFARVLHVLGVVLWIGGVAMVTTVLIPAMAQMKSASERKEFFSRVESRFAPQARFTTLLVGLSGFYMVHILNAWSRFAELRFWWMHAMVLVWVMFTLMLFVVEPFVLRRQINNTADHDAGKTFARMRRMHWIMLSLSLIAVAGAVAGSHGWMLPGESS</sequence>
<dbReference type="eggNOG" id="ENOG50317EK">
    <property type="taxonomic scope" value="Bacteria"/>
</dbReference>
<gene>
    <name evidence="2" type="ORF">EBAPG3_013390</name>
</gene>
<keyword evidence="1" id="KW-0472">Membrane</keyword>
<evidence type="ECO:0000313" key="2">
    <source>
        <dbReference type="EMBL" id="ARO88678.1"/>
    </source>
</evidence>
<feature type="transmembrane region" description="Helical" evidence="1">
    <location>
        <begin position="87"/>
        <end position="106"/>
    </location>
</feature>
<name>A0A1W6SS88_9PROT</name>
<dbReference type="AlphaFoldDB" id="A0A1W6SS88"/>